<organism evidence="1 2">
    <name type="scientific">Colletotrichum truncatum</name>
    <name type="common">Anthracnose fungus</name>
    <name type="synonym">Colletotrichum capsici</name>
    <dbReference type="NCBI Taxonomy" id="5467"/>
    <lineage>
        <taxon>Eukaryota</taxon>
        <taxon>Fungi</taxon>
        <taxon>Dikarya</taxon>
        <taxon>Ascomycota</taxon>
        <taxon>Pezizomycotina</taxon>
        <taxon>Sordariomycetes</taxon>
        <taxon>Hypocreomycetidae</taxon>
        <taxon>Glomerellales</taxon>
        <taxon>Glomerellaceae</taxon>
        <taxon>Colletotrichum</taxon>
        <taxon>Colletotrichum truncatum species complex</taxon>
    </lineage>
</organism>
<protein>
    <submittedName>
        <fullName evidence="1">Centromere binding protein B</fullName>
    </submittedName>
</protein>
<comment type="caution">
    <text evidence="1">The sequence shown here is derived from an EMBL/GenBank/DDBJ whole genome shotgun (WGS) entry which is preliminary data.</text>
</comment>
<evidence type="ECO:0000313" key="2">
    <source>
        <dbReference type="Proteomes" id="UP000805649"/>
    </source>
</evidence>
<name>A0ACC3ZGI6_COLTU</name>
<accession>A0ACC3ZGI6</accession>
<sequence>METTKPLRESKRRRAITNAQRRALRAWFFDQTDGPKSQVDASVWWQEAYGYHLNSTTVSDILSHKYAFLDLEPYAGGAPTNDSRKRDRPAKWEELEEELIRWMLDYEFICGEGSVTGSMLRQRATELWYSLPCYQGMSLPKWSEGWRSRFKARYNLRRDKMLTEMANSFPAESYLSCATFPTEFEFGSIPYE</sequence>
<keyword evidence="2" id="KW-1185">Reference proteome</keyword>
<dbReference type="Proteomes" id="UP000805649">
    <property type="component" value="Unassembled WGS sequence"/>
</dbReference>
<reference evidence="1 2" key="1">
    <citation type="journal article" date="2020" name="Phytopathology">
        <title>Genome Sequence Resources of Colletotrichum truncatum, C. plurivorum, C. musicola, and C. sojae: Four Species Pathogenic to Soybean (Glycine max).</title>
        <authorList>
            <person name="Rogerio F."/>
            <person name="Boufleur T.R."/>
            <person name="Ciampi-Guillardi M."/>
            <person name="Sukno S.A."/>
            <person name="Thon M.R."/>
            <person name="Massola Junior N.S."/>
            <person name="Baroncelli R."/>
        </authorList>
    </citation>
    <scope>NUCLEOTIDE SEQUENCE [LARGE SCALE GENOMIC DNA]</scope>
    <source>
        <strain evidence="1 2">CMES1059</strain>
    </source>
</reference>
<gene>
    <name evidence="1" type="ORF">CTRU02_201148</name>
</gene>
<dbReference type="EMBL" id="VUJX02000001">
    <property type="protein sequence ID" value="KAL0943262.1"/>
    <property type="molecule type" value="Genomic_DNA"/>
</dbReference>
<evidence type="ECO:0000313" key="1">
    <source>
        <dbReference type="EMBL" id="KAL0943262.1"/>
    </source>
</evidence>
<proteinExistence type="predicted"/>